<dbReference type="Proteomes" id="UP001321766">
    <property type="component" value="Chromosome"/>
</dbReference>
<evidence type="ECO:0000256" key="1">
    <source>
        <dbReference type="ARBA" id="ARBA00009792"/>
    </source>
</evidence>
<organism evidence="6 7">
    <name type="scientific">Bombiscardovia nodaiensis</name>
    <dbReference type="NCBI Taxonomy" id="2932181"/>
    <lineage>
        <taxon>Bacteria</taxon>
        <taxon>Bacillati</taxon>
        <taxon>Actinomycetota</taxon>
        <taxon>Actinomycetes</taxon>
        <taxon>Bifidobacteriales</taxon>
        <taxon>Bifidobacteriaceae</taxon>
        <taxon>Bombiscardovia</taxon>
    </lineage>
</organism>
<dbReference type="Pfam" id="PF01074">
    <property type="entry name" value="Glyco_hydro_38N"/>
    <property type="match status" value="1"/>
</dbReference>
<dbReference type="SUPFAM" id="SSF74650">
    <property type="entry name" value="Galactose mutarotase-like"/>
    <property type="match status" value="1"/>
</dbReference>
<dbReference type="InterPro" id="IPR027291">
    <property type="entry name" value="Glyco_hydro_38_N_sf"/>
</dbReference>
<dbReference type="SUPFAM" id="SSF88713">
    <property type="entry name" value="Glycoside hydrolase/deacetylase"/>
    <property type="match status" value="1"/>
</dbReference>
<comment type="similarity">
    <text evidence="1">Belongs to the glycosyl hydrolase 38 family.</text>
</comment>
<dbReference type="InterPro" id="IPR011013">
    <property type="entry name" value="Gal_mutarotase_sf_dom"/>
</dbReference>
<evidence type="ECO:0000313" key="7">
    <source>
        <dbReference type="Proteomes" id="UP001321766"/>
    </source>
</evidence>
<evidence type="ECO:0000256" key="3">
    <source>
        <dbReference type="ARBA" id="ARBA00022801"/>
    </source>
</evidence>
<dbReference type="Pfam" id="PF09261">
    <property type="entry name" value="Alpha-mann_mid"/>
    <property type="match status" value="1"/>
</dbReference>
<dbReference type="Gene3D" id="3.20.110.10">
    <property type="entry name" value="Glycoside hydrolase 38, N terminal domain"/>
    <property type="match status" value="1"/>
</dbReference>
<protein>
    <submittedName>
        <fullName evidence="6">Alpha-mannosidase</fullName>
    </submittedName>
</protein>
<dbReference type="Pfam" id="PF07748">
    <property type="entry name" value="Glyco_hydro_38C"/>
    <property type="match status" value="1"/>
</dbReference>
<dbReference type="InterPro" id="IPR037094">
    <property type="entry name" value="Glyco_hydro_38_cen_sf"/>
</dbReference>
<dbReference type="Pfam" id="PF17677">
    <property type="entry name" value="Glyco_hydro38C2"/>
    <property type="match status" value="1"/>
</dbReference>
<keyword evidence="7" id="KW-1185">Reference proteome</keyword>
<keyword evidence="4" id="KW-0326">Glycosidase</keyword>
<evidence type="ECO:0000256" key="2">
    <source>
        <dbReference type="ARBA" id="ARBA00022723"/>
    </source>
</evidence>
<name>A0ABM8B918_9BIFI</name>
<dbReference type="InterPro" id="IPR000602">
    <property type="entry name" value="Glyco_hydro_38_N"/>
</dbReference>
<proteinExistence type="inferred from homology"/>
<dbReference type="InterPro" id="IPR028995">
    <property type="entry name" value="Glyco_hydro_57/38_cen_sf"/>
</dbReference>
<dbReference type="InterPro" id="IPR011330">
    <property type="entry name" value="Glyco_hydro/deAcase_b/a-brl"/>
</dbReference>
<dbReference type="CDD" id="cd10789">
    <property type="entry name" value="GH38N_AMII_ER_cytosolic"/>
    <property type="match status" value="1"/>
</dbReference>
<evidence type="ECO:0000259" key="5">
    <source>
        <dbReference type="SMART" id="SM00872"/>
    </source>
</evidence>
<reference evidence="6 7" key="1">
    <citation type="journal article" date="2023" name="Microbiol. Spectr.">
        <title>Symbiosis of Carpenter Bees with Uncharacterized Lactic Acid Bacteria Showing NAD Auxotrophy.</title>
        <authorList>
            <person name="Kawasaki S."/>
            <person name="Ozawa K."/>
            <person name="Mori T."/>
            <person name="Yamamoto A."/>
            <person name="Ito M."/>
            <person name="Ohkuma M."/>
            <person name="Sakamoto M."/>
            <person name="Matsutani M."/>
        </authorList>
    </citation>
    <scope>NUCLEOTIDE SEQUENCE [LARGE SCALE GENOMIC DNA]</scope>
    <source>
        <strain evidence="6 7">Kim37-2</strain>
    </source>
</reference>
<feature type="domain" description="Glycoside hydrolase family 38 central" evidence="5">
    <location>
        <begin position="538"/>
        <end position="617"/>
    </location>
</feature>
<dbReference type="SMART" id="SM00872">
    <property type="entry name" value="Alpha-mann_mid"/>
    <property type="match status" value="1"/>
</dbReference>
<dbReference type="InterPro" id="IPR011682">
    <property type="entry name" value="Glyco_hydro_38_C"/>
</dbReference>
<dbReference type="InterPro" id="IPR041147">
    <property type="entry name" value="GH38_C"/>
</dbReference>
<gene>
    <name evidence="6" type="ORF">KIM372_11510</name>
</gene>
<dbReference type="Pfam" id="PF22907">
    <property type="entry name" value="Ams1-like_1st"/>
    <property type="match status" value="1"/>
</dbReference>
<dbReference type="InterPro" id="IPR054723">
    <property type="entry name" value="Ams1-like_N"/>
</dbReference>
<evidence type="ECO:0000313" key="6">
    <source>
        <dbReference type="EMBL" id="BDR53244.1"/>
    </source>
</evidence>
<dbReference type="EMBL" id="AP026798">
    <property type="protein sequence ID" value="BDR53244.1"/>
    <property type="molecule type" value="Genomic_DNA"/>
</dbReference>
<dbReference type="PANTHER" id="PTHR46017">
    <property type="entry name" value="ALPHA-MANNOSIDASE 2C1"/>
    <property type="match status" value="1"/>
</dbReference>
<dbReference type="SUPFAM" id="SSF88688">
    <property type="entry name" value="Families 57/38 glycoside transferase middle domain"/>
    <property type="match status" value="1"/>
</dbReference>
<accession>A0ABM8B918</accession>
<sequence length="1049" mass="117424">MLLKVQREVDRCKRVMRERVQPHIHRTLSTCQVSAVAYPGEPVDPASFIQQAEHGEIRFEPLEVGQPWGTSWGTTWMKVTGQLPQAATPGLALELLLKLGWLDWPVGGHIEALVYRPDGTVIKAAHPRNYWVPLVSSAGQPDRAIDAEGGFTLYVEAAYNPNVPSFTVTELGNEPTGKADERYDFESVDVAEYDQAVHEYWVDLDVVSGAVEHMDVKTPRYWKLAKAMQRSINVFDGANRETVAATLPEARKALQGVLAQPADASALKLSAMGHAHIDSAWLWPVRETRRKVGRTVANVLTLLDQDPDFIYVMSSAQQYEWLQNRNPDLFNRVKEYVKEGRFIPVGGMWVESDGMVPSGESLIRQLSFGHRYFQNQFGVETHGVWLPDSFGYSGSWPQIARRSGCTWFLTQKLSWNDTTRLPHHSFLWEGIDGSRIFTHFPPADKYDSEMSSRDLMYAQENFKDKDISDHGILLFGYGDGGGGPTREMTMRAQRVRNLEGLPKVTYATPDKFFETAYTDMRMQAGQEMPVWKGELYLELHRKTLTSQQDMKRGCRQEESWLRTAEYCCALAALANSEYEYPRQELDQIWKTLLLNQFHDILPGSGIAWIYRVAREQYRRDIARLETLVEQAAKAVEVVLPDMPIAHEASIAQFSTVETENGKKGDRAWCLVEQLDNSSDMTQPVNLERQTDGSISLSNGLISAVINTVGGVSSLIDEQSGRELVARCHQLGTYQVLKDEPGVFDAWDVERDALLCATDLNDGHIERAYISQDGWAQVVSEVTYRESDIRTTISLKPGARQLDFRADVKWKVPEKLLKVVFPLALLANQAQYECQYGLVERPITKNTEGDEAQFESCTHRFVRISESGFGVGVVNASTYGSDVSPLYTQTPGHADGTLLRLSLLAAPTAPDPRADIGFHSFEWAVVPGENVQTTLSAACRINAPVVKEFPQVEPLVSFQQIVGTPVIDWIKLADDGSGDVIVRIYEAAGARAQAQLQLSDLIASRQVRETNLLEQDECYEDEPLALSQSGPGQGAQITLQPFQIATLRLS</sequence>
<dbReference type="PANTHER" id="PTHR46017:SF1">
    <property type="entry name" value="ALPHA-MANNOSIDASE 2C1"/>
    <property type="match status" value="1"/>
</dbReference>
<dbReference type="InterPro" id="IPR015341">
    <property type="entry name" value="Glyco_hydro_38_cen"/>
</dbReference>
<dbReference type="Gene3D" id="1.20.1270.50">
    <property type="entry name" value="Glycoside hydrolase family 38, central domain"/>
    <property type="match status" value="1"/>
</dbReference>
<keyword evidence="2" id="KW-0479">Metal-binding</keyword>
<evidence type="ECO:0000256" key="4">
    <source>
        <dbReference type="ARBA" id="ARBA00023295"/>
    </source>
</evidence>
<dbReference type="Gene3D" id="2.70.98.30">
    <property type="entry name" value="Golgi alpha-mannosidase II, domain 4"/>
    <property type="match status" value="1"/>
</dbReference>
<keyword evidence="3" id="KW-0378">Hydrolase</keyword>